<feature type="compositionally biased region" description="Basic and acidic residues" evidence="1">
    <location>
        <begin position="15"/>
        <end position="27"/>
    </location>
</feature>
<feature type="compositionally biased region" description="Gly residues" evidence="1">
    <location>
        <begin position="39"/>
        <end position="54"/>
    </location>
</feature>
<protein>
    <submittedName>
        <fullName evidence="2">Uncharacterized protein</fullName>
    </submittedName>
</protein>
<dbReference type="STRING" id="1798228.SAMN05216574_10432"/>
<sequence length="54" mass="5648">MGLLSKLTKGGAAKKVMDEARKPENQRKIKSAISSFRNKGGGTGTGGTGRTRRG</sequence>
<accession>A0A1I2B276</accession>
<proteinExistence type="predicted"/>
<evidence type="ECO:0000256" key="1">
    <source>
        <dbReference type="SAM" id="MobiDB-lite"/>
    </source>
</evidence>
<evidence type="ECO:0000313" key="3">
    <source>
        <dbReference type="Proteomes" id="UP000198589"/>
    </source>
</evidence>
<feature type="region of interest" description="Disordered" evidence="1">
    <location>
        <begin position="1"/>
        <end position="54"/>
    </location>
</feature>
<dbReference type="Proteomes" id="UP000198589">
    <property type="component" value="Unassembled WGS sequence"/>
</dbReference>
<dbReference type="EMBL" id="FOND01000004">
    <property type="protein sequence ID" value="SFE50285.1"/>
    <property type="molecule type" value="Genomic_DNA"/>
</dbReference>
<dbReference type="RefSeq" id="WP_175527134.1">
    <property type="nucleotide sequence ID" value="NZ_FOND01000004.1"/>
</dbReference>
<evidence type="ECO:0000313" key="2">
    <source>
        <dbReference type="EMBL" id="SFE50285.1"/>
    </source>
</evidence>
<dbReference type="AlphaFoldDB" id="A0A1I2B276"/>
<reference evidence="3" key="1">
    <citation type="submission" date="2016-10" db="EMBL/GenBank/DDBJ databases">
        <authorList>
            <person name="Varghese N."/>
            <person name="Submissions S."/>
        </authorList>
    </citation>
    <scope>NUCLEOTIDE SEQUENCE [LARGE SCALE GENOMIC DNA]</scope>
    <source>
        <strain evidence="3">DSM 46838</strain>
    </source>
</reference>
<organism evidence="2 3">
    <name type="scientific">Blastococcus tunisiensis</name>
    <dbReference type="NCBI Taxonomy" id="1798228"/>
    <lineage>
        <taxon>Bacteria</taxon>
        <taxon>Bacillati</taxon>
        <taxon>Actinomycetota</taxon>
        <taxon>Actinomycetes</taxon>
        <taxon>Geodermatophilales</taxon>
        <taxon>Geodermatophilaceae</taxon>
        <taxon>Blastococcus</taxon>
    </lineage>
</organism>
<name>A0A1I2B276_9ACTN</name>
<keyword evidence="3" id="KW-1185">Reference proteome</keyword>
<gene>
    <name evidence="2" type="ORF">SAMN05216574_10432</name>
</gene>